<evidence type="ECO:0000313" key="2">
    <source>
        <dbReference type="Proteomes" id="UP001459105"/>
    </source>
</evidence>
<name>A0AAX4QI65_9CAUD</name>
<dbReference type="EMBL" id="PP438412">
    <property type="protein sequence ID" value="XAI95565.1"/>
    <property type="molecule type" value="Genomic_DNA"/>
</dbReference>
<sequence length="148" mass="16700">MFDTIINKFFRKTPDRALPELDISELPTPLALAEATYFARTGQPDLYTLASALLHLLAKKISDRADAGHNHLLFYMTYGDLARAAHKTTGKSLKFYTNKERQEALSIVGEAIVSALKRKGYSVSGELSTNYGRVMVGIHTEYRIRVYW</sequence>
<protein>
    <submittedName>
        <fullName evidence="1">Uncharacterized protein</fullName>
    </submittedName>
</protein>
<dbReference type="Proteomes" id="UP001459105">
    <property type="component" value="Segment"/>
</dbReference>
<evidence type="ECO:0000313" key="1">
    <source>
        <dbReference type="EMBL" id="XAI95565.1"/>
    </source>
</evidence>
<proteinExistence type="predicted"/>
<accession>A0AAX4QI65</accession>
<reference evidence="1" key="1">
    <citation type="submission" date="2024-03" db="EMBL/GenBank/DDBJ databases">
        <authorList>
            <person name="Lin W."/>
            <person name="Li D."/>
            <person name="Tong Y."/>
        </authorList>
    </citation>
    <scope>NUCLEOTIDE SEQUENCE</scope>
</reference>
<organism evidence="1 2">
    <name type="scientific">Microcystis phage Mvi-JY20</name>
    <dbReference type="NCBI Taxonomy" id="3128146"/>
    <lineage>
        <taxon>Viruses</taxon>
        <taxon>Duplodnaviria</taxon>
        <taxon>Heunggongvirae</taxon>
        <taxon>Uroviricota</taxon>
        <taxon>Caudoviricetes</taxon>
    </lineage>
</organism>